<dbReference type="EMBL" id="NBII01000005">
    <property type="protein sequence ID" value="PAV18817.1"/>
    <property type="molecule type" value="Genomic_DNA"/>
</dbReference>
<proteinExistence type="predicted"/>
<name>A0A286UGV4_9AGAM</name>
<dbReference type="AlphaFoldDB" id="A0A286UGV4"/>
<reference evidence="1 2" key="1">
    <citation type="journal article" date="2017" name="Mol. Ecol.">
        <title>Comparative and population genomic landscape of Phellinus noxius: A hypervariable fungus causing root rot in trees.</title>
        <authorList>
            <person name="Chung C.L."/>
            <person name="Lee T.J."/>
            <person name="Akiba M."/>
            <person name="Lee H.H."/>
            <person name="Kuo T.H."/>
            <person name="Liu D."/>
            <person name="Ke H.M."/>
            <person name="Yokoi T."/>
            <person name="Roa M.B."/>
            <person name="Lu M.J."/>
            <person name="Chang Y.Y."/>
            <person name="Ann P.J."/>
            <person name="Tsai J.N."/>
            <person name="Chen C.Y."/>
            <person name="Tzean S.S."/>
            <person name="Ota Y."/>
            <person name="Hattori T."/>
            <person name="Sahashi N."/>
            <person name="Liou R.F."/>
            <person name="Kikuchi T."/>
            <person name="Tsai I.J."/>
        </authorList>
    </citation>
    <scope>NUCLEOTIDE SEQUENCE [LARGE SCALE GENOMIC DNA]</scope>
    <source>
        <strain evidence="1 2">FFPRI411160</strain>
    </source>
</reference>
<evidence type="ECO:0000313" key="1">
    <source>
        <dbReference type="EMBL" id="PAV18817.1"/>
    </source>
</evidence>
<accession>A0A286UGV4</accession>
<comment type="caution">
    <text evidence="1">The sequence shown here is derived from an EMBL/GenBank/DDBJ whole genome shotgun (WGS) entry which is preliminary data.</text>
</comment>
<sequence length="90" mass="9990">MGDQKRPFRIRECAGESSVQSVPDIATGHIGKSFATRRICIEEQDSIRAGYIEVLGSMTLHPLSLMNLTTTCVYTETSITSDDKRIAIDR</sequence>
<keyword evidence="2" id="KW-1185">Reference proteome</keyword>
<evidence type="ECO:0000313" key="2">
    <source>
        <dbReference type="Proteomes" id="UP000217199"/>
    </source>
</evidence>
<dbReference type="InParanoid" id="A0A286UGV4"/>
<dbReference type="Proteomes" id="UP000217199">
    <property type="component" value="Unassembled WGS sequence"/>
</dbReference>
<protein>
    <submittedName>
        <fullName evidence="1">Uncharacterized protein</fullName>
    </submittedName>
</protein>
<organism evidence="1 2">
    <name type="scientific">Pyrrhoderma noxium</name>
    <dbReference type="NCBI Taxonomy" id="2282107"/>
    <lineage>
        <taxon>Eukaryota</taxon>
        <taxon>Fungi</taxon>
        <taxon>Dikarya</taxon>
        <taxon>Basidiomycota</taxon>
        <taxon>Agaricomycotina</taxon>
        <taxon>Agaricomycetes</taxon>
        <taxon>Hymenochaetales</taxon>
        <taxon>Hymenochaetaceae</taxon>
        <taxon>Pyrrhoderma</taxon>
    </lineage>
</organism>
<gene>
    <name evidence="1" type="ORF">PNOK_0566000</name>
</gene>